<sequence>MSKIQVLDKRMTEKDVIEYGASIRTFDGSTYKVSGYECIHEVFNTKRYLPECYKDIRNVKNSEGVIVGKRKNAHTKLCFTSAAFEPVKKESSTYSRPKLQRRIAKPMRPKQKNSRVKKVSVLLQETGYADLNALKGVLLARGAKEVRFYRTKAGIAVVSHPDRILKDLISEKQ</sequence>
<keyword evidence="1" id="KW-0614">Plasmid</keyword>
<protein>
    <submittedName>
        <fullName evidence="1">Uncharacterized protein</fullName>
    </submittedName>
</protein>
<dbReference type="EMBL" id="CP035233">
    <property type="protein sequence ID" value="QAT68069.1"/>
    <property type="molecule type" value="Genomic_DNA"/>
</dbReference>
<evidence type="ECO:0000313" key="1">
    <source>
        <dbReference type="EMBL" id="QAT68069.1"/>
    </source>
</evidence>
<gene>
    <name evidence="1" type="ORF">EQZ20_24670</name>
</gene>
<accession>A0AAJ4D536</accession>
<reference evidence="1 2" key="1">
    <citation type="submission" date="2019-01" db="EMBL/GenBank/DDBJ databases">
        <title>Genome sequence of Bacillus glycinifermentans SRCM103574.</title>
        <authorList>
            <person name="Kong H.-J."/>
            <person name="Jeong S.-Y."/>
            <person name="Jeong D.-Y."/>
        </authorList>
    </citation>
    <scope>NUCLEOTIDE SEQUENCE [LARGE SCALE GENOMIC DNA]</scope>
    <source>
        <strain evidence="1 2">SRCM103574</strain>
        <plasmid evidence="1 2">unnamed1</plasmid>
    </source>
</reference>
<proteinExistence type="predicted"/>
<dbReference type="AlphaFoldDB" id="A0AAJ4D536"/>
<dbReference type="Proteomes" id="UP000288675">
    <property type="component" value="Plasmid unnamed1"/>
</dbReference>
<evidence type="ECO:0000313" key="2">
    <source>
        <dbReference type="Proteomes" id="UP000288675"/>
    </source>
</evidence>
<name>A0AAJ4D536_9BACI</name>
<dbReference type="RefSeq" id="WP_128748526.1">
    <property type="nucleotide sequence ID" value="NZ_CP035233.1"/>
</dbReference>
<dbReference type="GeneID" id="39505813"/>
<organism evidence="1 2">
    <name type="scientific">Bacillus glycinifermentans</name>
    <dbReference type="NCBI Taxonomy" id="1664069"/>
    <lineage>
        <taxon>Bacteria</taxon>
        <taxon>Bacillati</taxon>
        <taxon>Bacillota</taxon>
        <taxon>Bacilli</taxon>
        <taxon>Bacillales</taxon>
        <taxon>Bacillaceae</taxon>
        <taxon>Bacillus</taxon>
    </lineage>
</organism>
<geneLocation type="plasmid" evidence="1 2">
    <name>unnamed1</name>
</geneLocation>